<accession>A0A8S9I7Y0</accession>
<dbReference type="AlphaFoldDB" id="A0A8S9I7Y0"/>
<dbReference type="Pfam" id="PF00646">
    <property type="entry name" value="F-box"/>
    <property type="match status" value="2"/>
</dbReference>
<dbReference type="Proteomes" id="UP000712281">
    <property type="component" value="Unassembled WGS sequence"/>
</dbReference>
<dbReference type="Pfam" id="PF24758">
    <property type="entry name" value="LRR_At5g56370"/>
    <property type="match status" value="1"/>
</dbReference>
<comment type="caution">
    <text evidence="2">The sequence shown here is derived from an EMBL/GenBank/DDBJ whole genome shotgun (WGS) entry which is preliminary data.</text>
</comment>
<dbReference type="Gene3D" id="3.80.10.10">
    <property type="entry name" value="Ribonuclease Inhibitor"/>
    <property type="match status" value="1"/>
</dbReference>
<sequence>MEHKRISDLPEGLLMQILSSLATKNVIATSVLSKRWRSLWKKVPSIKFDSWYHKTEPHRFSEIVYKSLLSYNSPVLDSFYLVDICVSEVSDDITIWIGIAFARHVRKLVLKLLLDEKYYGNLIRFPSVFCNCNNTLDTLEISKLFLLDFPSRVGLKSLKKLHLSEGAVLSDFVRLPVRLEISDLPEGLLMQILSSLATKNVIATSVLSKRWRSLWKKVPSIKFDSWYHKTEPHRFSEIVYKSLLSYNSPVLDSFYLVDICVSEVSDDITIWIGIAFARHVRKLVLKLLLDEKYYGNLIRFPSVFCNCNNTLDTLEISKLFLLDFPSRVGLKSLKKLHLRYANFRDDESVCNLLCGCPSLEDLVVQRRGSYDGVITFTIAVPSLQRLTIVDTFRGTCRGGYAINAPSLKYLNIKGVGLLSFSLFRTQRTESYGFCLIENAPELVEAKITGFTDINLHNENIFVSLTSAKRLSFDFSPFKIKCPTGITFSQLVSLDLNTRKSEWSILLARMLDSSPKLQILKFVNNAYLYHDNKVSTFPLAGDWEQRPKCVPECLLFHLETLVWTGYIWDRKDDREVATYILKNARHLKKATFYTEPIQLEYFQTLEEKHEMLNELASVVRASSSCHLVFESSN</sequence>
<dbReference type="Pfam" id="PF08387">
    <property type="entry name" value="FBD"/>
    <property type="match status" value="1"/>
</dbReference>
<dbReference type="PANTHER" id="PTHR31900">
    <property type="entry name" value="F-BOX/RNI SUPERFAMILY PROTEIN-RELATED"/>
    <property type="match status" value="1"/>
</dbReference>
<dbReference type="InterPro" id="IPR050232">
    <property type="entry name" value="FBL13/AtMIF1-like"/>
</dbReference>
<name>A0A8S9I7Y0_BRACR</name>
<feature type="domain" description="F-box" evidence="1">
    <location>
        <begin position="3"/>
        <end position="55"/>
    </location>
</feature>
<dbReference type="SUPFAM" id="SSF52058">
    <property type="entry name" value="L domain-like"/>
    <property type="match status" value="1"/>
</dbReference>
<dbReference type="EMBL" id="QGKW02001911">
    <property type="protein sequence ID" value="KAF2565971.1"/>
    <property type="molecule type" value="Genomic_DNA"/>
</dbReference>
<reference evidence="2" key="1">
    <citation type="submission" date="2019-12" db="EMBL/GenBank/DDBJ databases">
        <title>Genome sequencing and annotation of Brassica cretica.</title>
        <authorList>
            <person name="Studholme D.J."/>
            <person name="Sarris P.F."/>
        </authorList>
    </citation>
    <scope>NUCLEOTIDE SEQUENCE</scope>
    <source>
        <strain evidence="2">PFS-001/15</strain>
        <tissue evidence="2">Leaf</tissue>
    </source>
</reference>
<protein>
    <recommendedName>
        <fullName evidence="1">F-box domain-containing protein</fullName>
    </recommendedName>
</protein>
<evidence type="ECO:0000313" key="2">
    <source>
        <dbReference type="EMBL" id="KAF2565971.1"/>
    </source>
</evidence>
<dbReference type="PROSITE" id="PS50181">
    <property type="entry name" value="FBOX"/>
    <property type="match status" value="2"/>
</dbReference>
<dbReference type="InterPro" id="IPR036047">
    <property type="entry name" value="F-box-like_dom_sf"/>
</dbReference>
<dbReference type="InterPro" id="IPR055411">
    <property type="entry name" value="LRR_FXL15/At3g58940/PEG3-like"/>
</dbReference>
<evidence type="ECO:0000313" key="3">
    <source>
        <dbReference type="Proteomes" id="UP000712281"/>
    </source>
</evidence>
<dbReference type="Gene3D" id="1.20.1280.50">
    <property type="match status" value="2"/>
</dbReference>
<dbReference type="InterPro" id="IPR032675">
    <property type="entry name" value="LRR_dom_sf"/>
</dbReference>
<organism evidence="2 3">
    <name type="scientific">Brassica cretica</name>
    <name type="common">Mustard</name>
    <dbReference type="NCBI Taxonomy" id="69181"/>
    <lineage>
        <taxon>Eukaryota</taxon>
        <taxon>Viridiplantae</taxon>
        <taxon>Streptophyta</taxon>
        <taxon>Embryophyta</taxon>
        <taxon>Tracheophyta</taxon>
        <taxon>Spermatophyta</taxon>
        <taxon>Magnoliopsida</taxon>
        <taxon>eudicotyledons</taxon>
        <taxon>Gunneridae</taxon>
        <taxon>Pentapetalae</taxon>
        <taxon>rosids</taxon>
        <taxon>malvids</taxon>
        <taxon>Brassicales</taxon>
        <taxon>Brassicaceae</taxon>
        <taxon>Brassiceae</taxon>
        <taxon>Brassica</taxon>
    </lineage>
</organism>
<feature type="domain" description="F-box" evidence="1">
    <location>
        <begin position="178"/>
        <end position="230"/>
    </location>
</feature>
<dbReference type="InterPro" id="IPR006566">
    <property type="entry name" value="FBD"/>
</dbReference>
<evidence type="ECO:0000259" key="1">
    <source>
        <dbReference type="PROSITE" id="PS50181"/>
    </source>
</evidence>
<proteinExistence type="predicted"/>
<dbReference type="InterPro" id="IPR053781">
    <property type="entry name" value="F-box_AtFBL13-like"/>
</dbReference>
<dbReference type="CDD" id="cd22160">
    <property type="entry name" value="F-box_AtFBL13-like"/>
    <property type="match status" value="2"/>
</dbReference>
<dbReference type="SUPFAM" id="SSF81383">
    <property type="entry name" value="F-box domain"/>
    <property type="match status" value="2"/>
</dbReference>
<dbReference type="SMART" id="SM00256">
    <property type="entry name" value="FBOX"/>
    <property type="match status" value="2"/>
</dbReference>
<gene>
    <name evidence="2" type="ORF">F2Q68_00028498</name>
</gene>
<dbReference type="SMART" id="SM00579">
    <property type="entry name" value="FBD"/>
    <property type="match status" value="1"/>
</dbReference>
<dbReference type="InterPro" id="IPR001810">
    <property type="entry name" value="F-box_dom"/>
</dbReference>
<dbReference type="PANTHER" id="PTHR31900:SF34">
    <property type="entry name" value="EMB|CAB62440.1-RELATED"/>
    <property type="match status" value="1"/>
</dbReference>